<dbReference type="InterPro" id="IPR050902">
    <property type="entry name" value="ABC_Transporter_SBP"/>
</dbReference>
<dbReference type="PANTHER" id="PTHR30535:SF34">
    <property type="entry name" value="MOLYBDATE-BINDING PROTEIN MOLA"/>
    <property type="match status" value="1"/>
</dbReference>
<evidence type="ECO:0000256" key="1">
    <source>
        <dbReference type="ARBA" id="ARBA00008814"/>
    </source>
</evidence>
<reference evidence="5 6" key="1">
    <citation type="submission" date="2016-07" db="EMBL/GenBank/DDBJ databases">
        <title>High microdiversification within the ubiquitous acI lineage of Actinobacteria.</title>
        <authorList>
            <person name="Neuenschwander S.M."/>
            <person name="Salcher M."/>
            <person name="Ghai R."/>
            <person name="Pernthaler J."/>
        </authorList>
    </citation>
    <scope>NUCLEOTIDE SEQUENCE [LARGE SCALE GENOMIC DNA]</scope>
    <source>
        <strain evidence="5">MMS-VB-114</strain>
    </source>
</reference>
<feature type="signal peptide" evidence="3">
    <location>
        <begin position="1"/>
        <end position="28"/>
    </location>
</feature>
<dbReference type="GO" id="GO:0071281">
    <property type="term" value="P:cellular response to iron ion"/>
    <property type="evidence" value="ECO:0007669"/>
    <property type="project" value="TreeGrafter"/>
</dbReference>
<accession>A0A249LE61</accession>
<sequence length="305" mass="32574">MFKARLRAPAIAIVAIVFASVLASPAYAAATQYPLTIKFGGYTTKIAKKPTKIISLSPSATEIFYAVGAGSQILAVDNLSNYPEGAPISEISAFEPNVEAILAKKPDLVLLSIDSTKAPQIRNALVKLGIPVLMEKAPATLKDVYAENSLLAKVTDRQDGAVKLNAAMAKSIKDVLAKAKKSSKIRIFHELDDTYYSVTSNTFIGKVYKDFGAVNIADAASGADNSGYPQLSAEYLLKSDPQVIFLADAQYGVTADSVSKRAGWSQISAVKNKKIVELPADVPSRWGPRLVDFYKLIGASLAKVS</sequence>
<evidence type="ECO:0000256" key="3">
    <source>
        <dbReference type="SAM" id="SignalP"/>
    </source>
</evidence>
<dbReference type="EMBL" id="CP016782">
    <property type="protein sequence ID" value="ASY27175.1"/>
    <property type="molecule type" value="Genomic_DNA"/>
</dbReference>
<feature type="domain" description="Fe/B12 periplasmic-binding" evidence="4">
    <location>
        <begin position="52"/>
        <end position="305"/>
    </location>
</feature>
<dbReference type="KEGG" id="plim:PHILAsVB114_00510"/>
<protein>
    <submittedName>
        <fullName evidence="5">Iron complex transport system substrate-binding protein</fullName>
    </submittedName>
</protein>
<organism evidence="5 6">
    <name type="scientific">Candidatus Planktophila limnetica</name>
    <dbReference type="NCBI Taxonomy" id="573600"/>
    <lineage>
        <taxon>Bacteria</taxon>
        <taxon>Bacillati</taxon>
        <taxon>Actinomycetota</taxon>
        <taxon>Actinomycetes</taxon>
        <taxon>Candidatus Nanopelagicales</taxon>
        <taxon>Candidatus Nanopelagicaceae</taxon>
        <taxon>Candidatus Planktophila</taxon>
    </lineage>
</organism>
<feature type="chain" id="PRO_5012987365" evidence="3">
    <location>
        <begin position="29"/>
        <end position="305"/>
    </location>
</feature>
<dbReference type="OrthoDB" id="6495095at2"/>
<dbReference type="NCBIfam" id="NF038402">
    <property type="entry name" value="TroA_like"/>
    <property type="match status" value="1"/>
</dbReference>
<dbReference type="PANTHER" id="PTHR30535">
    <property type="entry name" value="VITAMIN B12-BINDING PROTEIN"/>
    <property type="match status" value="1"/>
</dbReference>
<dbReference type="Proteomes" id="UP000217221">
    <property type="component" value="Chromosome"/>
</dbReference>
<dbReference type="RefSeq" id="WP_095697468.1">
    <property type="nucleotide sequence ID" value="NZ_CP016782.1"/>
</dbReference>
<dbReference type="InterPro" id="IPR002491">
    <property type="entry name" value="ABC_transptr_periplasmic_BD"/>
</dbReference>
<dbReference type="Gene3D" id="3.40.50.1980">
    <property type="entry name" value="Nitrogenase molybdenum iron protein domain"/>
    <property type="match status" value="2"/>
</dbReference>
<dbReference type="Pfam" id="PF01497">
    <property type="entry name" value="Peripla_BP_2"/>
    <property type="match status" value="1"/>
</dbReference>
<evidence type="ECO:0000313" key="5">
    <source>
        <dbReference type="EMBL" id="ASY27175.1"/>
    </source>
</evidence>
<evidence type="ECO:0000259" key="4">
    <source>
        <dbReference type="PROSITE" id="PS50983"/>
    </source>
</evidence>
<dbReference type="InterPro" id="IPR054828">
    <property type="entry name" value="Vit_B12_bind_prot"/>
</dbReference>
<gene>
    <name evidence="5" type="ORF">PHILAsVB114_00510</name>
</gene>
<keyword evidence="2 3" id="KW-0732">Signal</keyword>
<evidence type="ECO:0000256" key="2">
    <source>
        <dbReference type="ARBA" id="ARBA00022729"/>
    </source>
</evidence>
<dbReference type="AlphaFoldDB" id="A0A249LE61"/>
<evidence type="ECO:0000313" key="6">
    <source>
        <dbReference type="Proteomes" id="UP000217221"/>
    </source>
</evidence>
<dbReference type="SUPFAM" id="SSF53807">
    <property type="entry name" value="Helical backbone' metal receptor"/>
    <property type="match status" value="1"/>
</dbReference>
<proteinExistence type="inferred from homology"/>
<dbReference type="PROSITE" id="PS50983">
    <property type="entry name" value="FE_B12_PBP"/>
    <property type="match status" value="1"/>
</dbReference>
<comment type="similarity">
    <text evidence="1">Belongs to the bacterial solute-binding protein 8 family.</text>
</comment>
<dbReference type="CDD" id="cd01143">
    <property type="entry name" value="YvrC"/>
    <property type="match status" value="1"/>
</dbReference>
<keyword evidence="6" id="KW-1185">Reference proteome</keyword>
<name>A0A249LE61_9ACTN</name>